<accession>A0A7R9M5V1</accession>
<dbReference type="PROSITE" id="PS50011">
    <property type="entry name" value="PROTEIN_KINASE_DOM"/>
    <property type="match status" value="1"/>
</dbReference>
<keyword evidence="4" id="KW-0067">ATP-binding</keyword>
<dbReference type="Gene3D" id="1.10.510.10">
    <property type="entry name" value="Transferase(Phosphotransferase) domain 1"/>
    <property type="match status" value="1"/>
</dbReference>
<gene>
    <name evidence="7" type="ORF">ONB1V03_LOCUS10259</name>
</gene>
<sequence length="181" mass="21480">MNGDDEEISHDMADENNRKRRNIFKEVQNLIKVQSEYVVRVFGAWKESDYLYIQMELCSDSLYNILQIKRQLFARKYDKPMNRFEYIISCKIFRQILECVQYLHELSPQIIHRDLKPENILIAVNAKNGRFIKLGDFGLATVHDKLVNYVSQNRHSSRVGDIRYMAPEVSRKDYYGHKADI</sequence>
<proteinExistence type="inferred from homology"/>
<dbReference type="InterPro" id="IPR000719">
    <property type="entry name" value="Prot_kinase_dom"/>
</dbReference>
<dbReference type="GO" id="GO:0005524">
    <property type="term" value="F:ATP binding"/>
    <property type="evidence" value="ECO:0007669"/>
    <property type="project" value="UniProtKB-KW"/>
</dbReference>
<dbReference type="SUPFAM" id="SSF56112">
    <property type="entry name" value="Protein kinase-like (PK-like)"/>
    <property type="match status" value="1"/>
</dbReference>
<keyword evidence="1" id="KW-0808">Transferase</keyword>
<protein>
    <recommendedName>
        <fullName evidence="6">Protein kinase domain-containing protein</fullName>
    </recommendedName>
</protein>
<dbReference type="InterPro" id="IPR050339">
    <property type="entry name" value="CC_SR_Kinase"/>
</dbReference>
<organism evidence="7">
    <name type="scientific">Oppiella nova</name>
    <dbReference type="NCBI Taxonomy" id="334625"/>
    <lineage>
        <taxon>Eukaryota</taxon>
        <taxon>Metazoa</taxon>
        <taxon>Ecdysozoa</taxon>
        <taxon>Arthropoda</taxon>
        <taxon>Chelicerata</taxon>
        <taxon>Arachnida</taxon>
        <taxon>Acari</taxon>
        <taxon>Acariformes</taxon>
        <taxon>Sarcoptiformes</taxon>
        <taxon>Oribatida</taxon>
        <taxon>Brachypylina</taxon>
        <taxon>Oppioidea</taxon>
        <taxon>Oppiidae</taxon>
        <taxon>Oppiella</taxon>
    </lineage>
</organism>
<keyword evidence="8" id="KW-1185">Reference proteome</keyword>
<evidence type="ECO:0000256" key="5">
    <source>
        <dbReference type="ARBA" id="ARBA00037982"/>
    </source>
</evidence>
<feature type="domain" description="Protein kinase" evidence="6">
    <location>
        <begin position="1"/>
        <end position="181"/>
    </location>
</feature>
<name>A0A7R9M5V1_9ACAR</name>
<evidence type="ECO:0000259" key="6">
    <source>
        <dbReference type="PROSITE" id="PS50011"/>
    </source>
</evidence>
<dbReference type="InterPro" id="IPR011009">
    <property type="entry name" value="Kinase-like_dom_sf"/>
</dbReference>
<dbReference type="GO" id="GO:0005634">
    <property type="term" value="C:nucleus"/>
    <property type="evidence" value="ECO:0007669"/>
    <property type="project" value="TreeGrafter"/>
</dbReference>
<evidence type="ECO:0000256" key="1">
    <source>
        <dbReference type="ARBA" id="ARBA00022679"/>
    </source>
</evidence>
<dbReference type="AlphaFoldDB" id="A0A7R9M5V1"/>
<dbReference type="PROSITE" id="PS00108">
    <property type="entry name" value="PROTEIN_KINASE_ST"/>
    <property type="match status" value="1"/>
</dbReference>
<evidence type="ECO:0000256" key="3">
    <source>
        <dbReference type="ARBA" id="ARBA00022777"/>
    </source>
</evidence>
<evidence type="ECO:0000256" key="4">
    <source>
        <dbReference type="ARBA" id="ARBA00022840"/>
    </source>
</evidence>
<dbReference type="OrthoDB" id="5784800at2759"/>
<dbReference type="Proteomes" id="UP000728032">
    <property type="component" value="Unassembled WGS sequence"/>
</dbReference>
<evidence type="ECO:0000313" key="7">
    <source>
        <dbReference type="EMBL" id="CAD7653606.1"/>
    </source>
</evidence>
<dbReference type="EMBL" id="OC921680">
    <property type="protein sequence ID" value="CAD7653606.1"/>
    <property type="molecule type" value="Genomic_DNA"/>
</dbReference>
<keyword evidence="2" id="KW-0547">Nucleotide-binding</keyword>
<dbReference type="Pfam" id="PF00069">
    <property type="entry name" value="Pkinase"/>
    <property type="match status" value="1"/>
</dbReference>
<evidence type="ECO:0000313" key="8">
    <source>
        <dbReference type="Proteomes" id="UP000728032"/>
    </source>
</evidence>
<comment type="similarity">
    <text evidence="5">Belongs to the protein kinase superfamily. Ser/Thr protein kinase family. GCN2 subfamily.</text>
</comment>
<reference evidence="7" key="1">
    <citation type="submission" date="2020-11" db="EMBL/GenBank/DDBJ databases">
        <authorList>
            <person name="Tran Van P."/>
        </authorList>
    </citation>
    <scope>NUCLEOTIDE SEQUENCE</scope>
</reference>
<evidence type="ECO:0000256" key="2">
    <source>
        <dbReference type="ARBA" id="ARBA00022741"/>
    </source>
</evidence>
<dbReference type="GO" id="GO:0004672">
    <property type="term" value="F:protein kinase activity"/>
    <property type="evidence" value="ECO:0007669"/>
    <property type="project" value="InterPro"/>
</dbReference>
<dbReference type="SMART" id="SM00220">
    <property type="entry name" value="S_TKc"/>
    <property type="match status" value="1"/>
</dbReference>
<keyword evidence="3" id="KW-0418">Kinase</keyword>
<dbReference type="GO" id="GO:0005737">
    <property type="term" value="C:cytoplasm"/>
    <property type="evidence" value="ECO:0007669"/>
    <property type="project" value="TreeGrafter"/>
</dbReference>
<dbReference type="InterPro" id="IPR008271">
    <property type="entry name" value="Ser/Thr_kinase_AS"/>
</dbReference>
<dbReference type="PANTHER" id="PTHR11042">
    <property type="entry name" value="EUKARYOTIC TRANSLATION INITIATION FACTOR 2-ALPHA KINASE EIF2-ALPHA KINASE -RELATED"/>
    <property type="match status" value="1"/>
</dbReference>
<dbReference type="EMBL" id="CAJPVJ010006855">
    <property type="protein sequence ID" value="CAG2170793.1"/>
    <property type="molecule type" value="Genomic_DNA"/>
</dbReference>